<dbReference type="PROSITE" id="PS51482">
    <property type="entry name" value="DEGV"/>
    <property type="match status" value="1"/>
</dbReference>
<dbReference type="PANTHER" id="PTHR33434:SF2">
    <property type="entry name" value="FATTY ACID-BINDING PROTEIN TM_1468"/>
    <property type="match status" value="1"/>
</dbReference>
<dbReference type="EMBL" id="JBHSHL010000033">
    <property type="protein sequence ID" value="MFC4805091.1"/>
    <property type="molecule type" value="Genomic_DNA"/>
</dbReference>
<sequence length="285" mass="31611">MNKIAIITDSTNDLYANERGACPNLFVVPMLITYNDERQFRDGVDKDAVELTRDLDEFRPKTSSPLGEDFVLTYNKLLEEGYTHVIGVFLSGGISGTYKSAISYAEFFADKGIETRVLNSKGVSMVMGHTVRVLSKKALEGMPFEELVQLGQDMLDRTSVYFAVESLKYLIRGGRIPKVEGTLGEMLDIKPIIGVTDDGTLHNVAKVRGRKRSIKKVAEMFAQDARAAKVENIFVVHGQRAEDAAYLKDLLEEQYPGVEVQVHELSALLTCHTGPGTIGAVIFWE</sequence>
<evidence type="ECO:0000313" key="2">
    <source>
        <dbReference type="EMBL" id="MFC4805091.1"/>
    </source>
</evidence>
<dbReference type="InterPro" id="IPR003797">
    <property type="entry name" value="DegV"/>
</dbReference>
<comment type="caution">
    <text evidence="2">The sequence shown here is derived from an EMBL/GenBank/DDBJ whole genome shotgun (WGS) entry which is preliminary data.</text>
</comment>
<accession>A0ABV9QNU4</accession>
<organism evidence="2 3">
    <name type="scientific">Filifactor villosus</name>
    <dbReference type="NCBI Taxonomy" id="29374"/>
    <lineage>
        <taxon>Bacteria</taxon>
        <taxon>Bacillati</taxon>
        <taxon>Bacillota</taxon>
        <taxon>Clostridia</taxon>
        <taxon>Peptostreptococcales</taxon>
        <taxon>Filifactoraceae</taxon>
        <taxon>Filifactor</taxon>
    </lineage>
</organism>
<dbReference type="InterPro" id="IPR050270">
    <property type="entry name" value="DegV_domain_contain"/>
</dbReference>
<dbReference type="PANTHER" id="PTHR33434">
    <property type="entry name" value="DEGV DOMAIN-CONTAINING PROTEIN DR_1986-RELATED"/>
    <property type="match status" value="1"/>
</dbReference>
<name>A0ABV9QNU4_9FIRM</name>
<protein>
    <submittedName>
        <fullName evidence="2">DegV family protein</fullName>
    </submittedName>
</protein>
<dbReference type="Proteomes" id="UP001595916">
    <property type="component" value="Unassembled WGS sequence"/>
</dbReference>
<reference evidence="3" key="1">
    <citation type="journal article" date="2019" name="Int. J. Syst. Evol. Microbiol.">
        <title>The Global Catalogue of Microorganisms (GCM) 10K type strain sequencing project: providing services to taxonomists for standard genome sequencing and annotation.</title>
        <authorList>
            <consortium name="The Broad Institute Genomics Platform"/>
            <consortium name="The Broad Institute Genome Sequencing Center for Infectious Disease"/>
            <person name="Wu L."/>
            <person name="Ma J."/>
        </authorList>
    </citation>
    <scope>NUCLEOTIDE SEQUENCE [LARGE SCALE GENOMIC DNA]</scope>
    <source>
        <strain evidence="3">CCUG 46385</strain>
    </source>
</reference>
<evidence type="ECO:0000313" key="3">
    <source>
        <dbReference type="Proteomes" id="UP001595916"/>
    </source>
</evidence>
<dbReference type="SUPFAM" id="SSF82549">
    <property type="entry name" value="DAK1/DegV-like"/>
    <property type="match status" value="1"/>
</dbReference>
<dbReference type="Gene3D" id="3.30.1180.10">
    <property type="match status" value="1"/>
</dbReference>
<gene>
    <name evidence="2" type="ORF">ACFO4R_08345</name>
</gene>
<proteinExistence type="predicted"/>
<dbReference type="Gene3D" id="3.40.50.10170">
    <property type="match status" value="1"/>
</dbReference>
<dbReference type="NCBIfam" id="TIGR00762">
    <property type="entry name" value="DegV"/>
    <property type="match status" value="1"/>
</dbReference>
<keyword evidence="3" id="KW-1185">Reference proteome</keyword>
<evidence type="ECO:0000256" key="1">
    <source>
        <dbReference type="ARBA" id="ARBA00023121"/>
    </source>
</evidence>
<dbReference type="InterPro" id="IPR043168">
    <property type="entry name" value="DegV_C"/>
</dbReference>
<dbReference type="Pfam" id="PF02645">
    <property type="entry name" value="DegV"/>
    <property type="match status" value="1"/>
</dbReference>
<keyword evidence="1" id="KW-0446">Lipid-binding</keyword>
<dbReference type="RefSeq" id="WP_379788629.1">
    <property type="nucleotide sequence ID" value="NZ_JBHSHL010000033.1"/>
</dbReference>